<organism evidence="2 3">
    <name type="scientific">Pleurodeles waltl</name>
    <name type="common">Iberian ribbed newt</name>
    <dbReference type="NCBI Taxonomy" id="8319"/>
    <lineage>
        <taxon>Eukaryota</taxon>
        <taxon>Metazoa</taxon>
        <taxon>Chordata</taxon>
        <taxon>Craniata</taxon>
        <taxon>Vertebrata</taxon>
        <taxon>Euteleostomi</taxon>
        <taxon>Amphibia</taxon>
        <taxon>Batrachia</taxon>
        <taxon>Caudata</taxon>
        <taxon>Salamandroidea</taxon>
        <taxon>Salamandridae</taxon>
        <taxon>Pleurodelinae</taxon>
        <taxon>Pleurodeles</taxon>
    </lineage>
</organism>
<protein>
    <submittedName>
        <fullName evidence="2">Uncharacterized protein</fullName>
    </submittedName>
</protein>
<evidence type="ECO:0000313" key="3">
    <source>
        <dbReference type="Proteomes" id="UP001066276"/>
    </source>
</evidence>
<evidence type="ECO:0000256" key="1">
    <source>
        <dbReference type="SAM" id="MobiDB-lite"/>
    </source>
</evidence>
<reference evidence="2" key="1">
    <citation type="journal article" date="2022" name="bioRxiv">
        <title>Sequencing and chromosome-scale assembly of the giantPleurodeles waltlgenome.</title>
        <authorList>
            <person name="Brown T."/>
            <person name="Elewa A."/>
            <person name="Iarovenko S."/>
            <person name="Subramanian E."/>
            <person name="Araus A.J."/>
            <person name="Petzold A."/>
            <person name="Susuki M."/>
            <person name="Suzuki K.-i.T."/>
            <person name="Hayashi T."/>
            <person name="Toyoda A."/>
            <person name="Oliveira C."/>
            <person name="Osipova E."/>
            <person name="Leigh N.D."/>
            <person name="Simon A."/>
            <person name="Yun M.H."/>
        </authorList>
    </citation>
    <scope>NUCLEOTIDE SEQUENCE</scope>
    <source>
        <strain evidence="2">20211129_DDA</strain>
        <tissue evidence="2">Liver</tissue>
    </source>
</reference>
<evidence type="ECO:0000313" key="2">
    <source>
        <dbReference type="EMBL" id="KAJ1156346.1"/>
    </source>
</evidence>
<dbReference type="Proteomes" id="UP001066276">
    <property type="component" value="Chromosome 5"/>
</dbReference>
<comment type="caution">
    <text evidence="2">The sequence shown here is derived from an EMBL/GenBank/DDBJ whole genome shotgun (WGS) entry which is preliminary data.</text>
</comment>
<dbReference type="AlphaFoldDB" id="A0AAV7RV20"/>
<feature type="region of interest" description="Disordered" evidence="1">
    <location>
        <begin position="1"/>
        <end position="109"/>
    </location>
</feature>
<gene>
    <name evidence="2" type="ORF">NDU88_009069</name>
</gene>
<proteinExistence type="predicted"/>
<feature type="compositionally biased region" description="Basic and acidic residues" evidence="1">
    <location>
        <begin position="24"/>
        <end position="40"/>
    </location>
</feature>
<name>A0AAV7RV20_PLEWA</name>
<sequence>MEDAIETGEESIRIAEEDIPEDAETPKEEEKKDPEREQLQEKTGTPGPPRLRKGEETALQKPSDIAPEKRPGCQEATVFTSQEEHAGMRSIPGQVQEGEKGYLKWGQNP</sequence>
<keyword evidence="3" id="KW-1185">Reference proteome</keyword>
<accession>A0AAV7RV20</accession>
<dbReference type="EMBL" id="JANPWB010000009">
    <property type="protein sequence ID" value="KAJ1156346.1"/>
    <property type="molecule type" value="Genomic_DNA"/>
</dbReference>